<dbReference type="EMBL" id="AFZF02000004">
    <property type="protein sequence ID" value="EHL14610.1"/>
    <property type="molecule type" value="Genomic_DNA"/>
</dbReference>
<dbReference type="SUPFAM" id="SSF55307">
    <property type="entry name" value="Tubulin C-terminal domain-like"/>
    <property type="match status" value="1"/>
</dbReference>
<name>J4W8V6_9FIRM</name>
<reference evidence="11 12" key="2">
    <citation type="submission" date="2012-07" db="EMBL/GenBank/DDBJ databases">
        <authorList>
            <person name="Durkin A.S."/>
            <person name="McCorrison J."/>
            <person name="Torralba M."/>
            <person name="Gillis M."/>
            <person name="Methe B."/>
            <person name="Sutton G."/>
            <person name="Nelson K.E."/>
        </authorList>
    </citation>
    <scope>NUCLEOTIDE SEQUENCE [LARGE SCALE GENOMIC DNA]</scope>
    <source>
        <strain evidence="11 12">OBRC8</strain>
    </source>
</reference>
<dbReference type="NCBIfam" id="TIGR00065">
    <property type="entry name" value="ftsZ"/>
    <property type="match status" value="1"/>
</dbReference>
<feature type="binding site" evidence="5">
    <location>
        <position position="143"/>
    </location>
    <ligand>
        <name>GTP</name>
        <dbReference type="ChEBI" id="CHEBI:37565"/>
    </ligand>
</feature>
<comment type="subcellular location">
    <subcellularLocation>
        <location evidence="5">Cytoplasm</location>
    </subcellularLocation>
    <text evidence="5">Assembles at midcell at the inner surface of the cytoplasmic membrane.</text>
</comment>
<feature type="region of interest" description="Disordered" evidence="7">
    <location>
        <begin position="325"/>
        <end position="357"/>
    </location>
</feature>
<dbReference type="InterPro" id="IPR000158">
    <property type="entry name" value="Cell_div_FtsZ"/>
</dbReference>
<dbReference type="Gene3D" id="3.40.50.1440">
    <property type="entry name" value="Tubulin/FtsZ, GTPase domain"/>
    <property type="match status" value="1"/>
</dbReference>
<feature type="compositionally biased region" description="Basic and acidic residues" evidence="7">
    <location>
        <begin position="337"/>
        <end position="352"/>
    </location>
</feature>
<dbReference type="GO" id="GO:0032153">
    <property type="term" value="C:cell division site"/>
    <property type="evidence" value="ECO:0007669"/>
    <property type="project" value="UniProtKB-UniRule"/>
</dbReference>
<dbReference type="FunFam" id="3.40.50.1440:FF:000001">
    <property type="entry name" value="Cell division protein FtsZ"/>
    <property type="match status" value="1"/>
</dbReference>
<evidence type="ECO:0000256" key="6">
    <source>
        <dbReference type="NCBIfam" id="TIGR00065"/>
    </source>
</evidence>
<feature type="binding site" evidence="5">
    <location>
        <position position="187"/>
    </location>
    <ligand>
        <name>GTP</name>
        <dbReference type="ChEBI" id="CHEBI:37565"/>
    </ligand>
</feature>
<evidence type="ECO:0000313" key="11">
    <source>
        <dbReference type="EMBL" id="EJU22166.1"/>
    </source>
</evidence>
<dbReference type="PATRIC" id="fig|796939.3.peg.2035"/>
<dbReference type="Gene3D" id="3.30.1330.20">
    <property type="entry name" value="Tubulin/FtsZ, C-terminal domain"/>
    <property type="match status" value="1"/>
</dbReference>
<keyword evidence="4 5" id="KW-0717">Septation</keyword>
<dbReference type="InterPro" id="IPR037103">
    <property type="entry name" value="Tubulin/FtsZ-like_C"/>
</dbReference>
<keyword evidence="5" id="KW-0131">Cell cycle</keyword>
<reference evidence="10 13" key="1">
    <citation type="submission" date="2012-05" db="EMBL/GenBank/DDBJ databases">
        <title>The Genome Sequence of Eubacteriaceae bacterium CM2.</title>
        <authorList>
            <consortium name="The Broad Institute Genome Sequencing Platform"/>
            <person name="Earl A."/>
            <person name="Ward D."/>
            <person name="Feldgarden M."/>
            <person name="Gevers D."/>
            <person name="Sizova M."/>
            <person name="Hazen A."/>
            <person name="Epstein S."/>
            <person name="Walker B."/>
            <person name="Young S.K."/>
            <person name="Zeng Q."/>
            <person name="Gargeya S."/>
            <person name="Fitzgerald M."/>
            <person name="Haas B."/>
            <person name="Abouelleil A."/>
            <person name="Alvarado L."/>
            <person name="Arachchi H.M."/>
            <person name="Berlin A."/>
            <person name="Chapman S.B."/>
            <person name="Goldberg J."/>
            <person name="Griggs A."/>
            <person name="Gujja S."/>
            <person name="Hansen M."/>
            <person name="Howarth C."/>
            <person name="Imamovic A."/>
            <person name="Larimer J."/>
            <person name="McCowen C."/>
            <person name="Montmayeur A."/>
            <person name="Murphy C."/>
            <person name="Neiman D."/>
            <person name="Pearson M."/>
            <person name="Priest M."/>
            <person name="Roberts A."/>
            <person name="Saif S."/>
            <person name="Shea T."/>
            <person name="Sisk P."/>
            <person name="Sykes S."/>
            <person name="Wortman J."/>
            <person name="Nusbaum C."/>
            <person name="Birren B."/>
        </authorList>
    </citation>
    <scope>NUCLEOTIDE SEQUENCE [LARGE SCALE GENOMIC DNA]</scope>
    <source>
        <strain evidence="10 13">CM2</strain>
    </source>
</reference>
<dbReference type="InterPro" id="IPR045061">
    <property type="entry name" value="FtsZ/CetZ"/>
</dbReference>
<dbReference type="InterPro" id="IPR020805">
    <property type="entry name" value="Cell_div_FtsZ_CS"/>
</dbReference>
<comment type="similarity">
    <text evidence="1 5">Belongs to the FtsZ family.</text>
</comment>
<evidence type="ECO:0000313" key="13">
    <source>
        <dbReference type="Proteomes" id="UP000017818"/>
    </source>
</evidence>
<dbReference type="Proteomes" id="UP000017818">
    <property type="component" value="Unassembled WGS sequence"/>
</dbReference>
<dbReference type="InterPro" id="IPR008280">
    <property type="entry name" value="Tub_FtsZ_C"/>
</dbReference>
<evidence type="ECO:0000313" key="10">
    <source>
        <dbReference type="EMBL" id="EHL14610.1"/>
    </source>
</evidence>
<comment type="function">
    <text evidence="5">Essential cell division protein that forms a contractile ring structure (Z ring) at the future cell division site. The regulation of the ring assembly controls the timing and the location of cell division. One of the functions of the FtsZ ring is to recruit other cell division proteins to the septum to produce a new cell wall between the dividing cells. Binds GTP and shows GTPase activity.</text>
</comment>
<comment type="caution">
    <text evidence="11">The sequence shown here is derived from an EMBL/GenBank/DDBJ whole genome shotgun (WGS) entry which is preliminary data.</text>
</comment>
<accession>V9HNJ8</accession>
<dbReference type="InterPro" id="IPR003008">
    <property type="entry name" value="Tubulin_FtsZ_GTPase"/>
</dbReference>
<feature type="domain" description="Tubulin/FtsZ GTPase" evidence="8">
    <location>
        <begin position="13"/>
        <end position="205"/>
    </location>
</feature>
<dbReference type="Proteomes" id="UP000005244">
    <property type="component" value="Unassembled WGS sequence"/>
</dbReference>
<dbReference type="GO" id="GO:0005737">
    <property type="term" value="C:cytoplasm"/>
    <property type="evidence" value="ECO:0007669"/>
    <property type="project" value="UniProtKB-SubCell"/>
</dbReference>
<comment type="subunit">
    <text evidence="5">Homodimer. Polymerizes to form a dynamic ring structure in a strictly GTP-dependent manner. Interacts directly with several other division proteins.</text>
</comment>
<evidence type="ECO:0000259" key="9">
    <source>
        <dbReference type="SMART" id="SM00865"/>
    </source>
</evidence>
<dbReference type="GO" id="GO:0003924">
    <property type="term" value="F:GTPase activity"/>
    <property type="evidence" value="ECO:0007669"/>
    <property type="project" value="UniProtKB-UniRule"/>
</dbReference>
<dbReference type="GO" id="GO:0043093">
    <property type="term" value="P:FtsZ-dependent cytokinesis"/>
    <property type="evidence" value="ECO:0007669"/>
    <property type="project" value="UniProtKB-UniRule"/>
</dbReference>
<feature type="binding site" evidence="5">
    <location>
        <position position="139"/>
    </location>
    <ligand>
        <name>GTP</name>
        <dbReference type="ChEBI" id="CHEBI:37565"/>
    </ligand>
</feature>
<evidence type="ECO:0000256" key="3">
    <source>
        <dbReference type="ARBA" id="ARBA00023134"/>
    </source>
</evidence>
<feature type="binding site" evidence="5">
    <location>
        <begin position="21"/>
        <end position="25"/>
    </location>
    <ligand>
        <name>GTP</name>
        <dbReference type="ChEBI" id="CHEBI:37565"/>
    </ligand>
</feature>
<dbReference type="Pfam" id="PF12327">
    <property type="entry name" value="FtsZ_C"/>
    <property type="match status" value="1"/>
</dbReference>
<evidence type="ECO:0000256" key="4">
    <source>
        <dbReference type="ARBA" id="ARBA00023210"/>
    </source>
</evidence>
<protein>
    <recommendedName>
        <fullName evidence="5 6">Cell division protein FtsZ</fullName>
    </recommendedName>
</protein>
<evidence type="ECO:0000256" key="1">
    <source>
        <dbReference type="ARBA" id="ARBA00009690"/>
    </source>
</evidence>
<dbReference type="HOGENOM" id="CLU_024865_0_1_9"/>
<dbReference type="SUPFAM" id="SSF52490">
    <property type="entry name" value="Tubulin nucleotide-binding domain-like"/>
    <property type="match status" value="1"/>
</dbReference>
<dbReference type="GO" id="GO:0051258">
    <property type="term" value="P:protein polymerization"/>
    <property type="evidence" value="ECO:0007669"/>
    <property type="project" value="UniProtKB-UniRule"/>
</dbReference>
<dbReference type="GO" id="GO:0005525">
    <property type="term" value="F:GTP binding"/>
    <property type="evidence" value="ECO:0007669"/>
    <property type="project" value="UniProtKB-UniRule"/>
</dbReference>
<organism evidence="11 12">
    <name type="scientific">Peptoanaerobacter stomatis</name>
    <dbReference type="NCBI Taxonomy" id="796937"/>
    <lineage>
        <taxon>Bacteria</taxon>
        <taxon>Bacillati</taxon>
        <taxon>Bacillota</taxon>
        <taxon>Clostridia</taxon>
        <taxon>Peptostreptococcales</taxon>
        <taxon>Filifactoraceae</taxon>
        <taxon>Peptoanaerobacter</taxon>
    </lineage>
</organism>
<keyword evidence="5" id="KW-0963">Cytoplasm</keyword>
<dbReference type="PROSITE" id="PS01134">
    <property type="entry name" value="FTSZ_1"/>
    <property type="match status" value="1"/>
</dbReference>
<evidence type="ECO:0000313" key="12">
    <source>
        <dbReference type="Proteomes" id="UP000005244"/>
    </source>
</evidence>
<dbReference type="RefSeq" id="WP_009526947.1">
    <property type="nucleotide sequence ID" value="NZ_ALNK01000023.1"/>
</dbReference>
<evidence type="ECO:0000256" key="5">
    <source>
        <dbReference type="HAMAP-Rule" id="MF_00909"/>
    </source>
</evidence>
<evidence type="ECO:0000259" key="8">
    <source>
        <dbReference type="SMART" id="SM00864"/>
    </source>
</evidence>
<feature type="compositionally biased region" description="Polar residues" evidence="7">
    <location>
        <begin position="325"/>
        <end position="335"/>
    </location>
</feature>
<dbReference type="InterPro" id="IPR036525">
    <property type="entry name" value="Tubulin/FtsZ_GTPase_sf"/>
</dbReference>
<evidence type="ECO:0000256" key="2">
    <source>
        <dbReference type="ARBA" id="ARBA00022741"/>
    </source>
</evidence>
<keyword evidence="12" id="KW-1185">Reference proteome</keyword>
<dbReference type="GO" id="GO:0000917">
    <property type="term" value="P:division septum assembly"/>
    <property type="evidence" value="ECO:0007669"/>
    <property type="project" value="UniProtKB-KW"/>
</dbReference>
<dbReference type="OrthoDB" id="9813375at2"/>
<sequence length="402" mass="43441">MFLETAMNNEDIKILIVGVGGGGGNAVNRMIEEQIKGVDYIVANTDYQALQHSLSESRIQLGEKLTKGLGAGAKPEIGKKAAEESYEKIKEELAGAQMIFVAAGMGGGTGTGASPIIAKVAKEIGALTVGIVTMPFKFEGTKKKKMAEDGLEELKKNVDSIIVIPNDKILEISPKGITFEEALKKGNEILKNSVKGITDIIKLNGIINTDFADVKTVMENKSLCHMGFGRAKGDNKALEATKLATVSHLSETSIWHAKDLLVNVTSSESITMDDIYAIGDYVREAIGEDEDFASDNVIVGSVFSDEIGDEVSVVIIATGIDENGQQLNTNRSQGSVKEVHQKEVHQESKVEKSYLQSNTDDLDIDNDLDIEPDNIQSISEITTDRKPTELKIPPFLKSTGRK</sequence>
<feature type="binding site" evidence="5">
    <location>
        <begin position="108"/>
        <end position="110"/>
    </location>
    <ligand>
        <name>GTP</name>
        <dbReference type="ChEBI" id="CHEBI:37565"/>
    </ligand>
</feature>
<accession>J4W8V6</accession>
<gene>
    <name evidence="5 11" type="primary">ftsZ</name>
    <name evidence="11" type="ORF">HMPREF1143_0809</name>
    <name evidence="10" type="ORF">HMPREF9630_01059</name>
</gene>
<dbReference type="SMART" id="SM00864">
    <property type="entry name" value="Tubulin"/>
    <property type="match status" value="1"/>
</dbReference>
<dbReference type="InterPro" id="IPR024757">
    <property type="entry name" value="FtsZ_C"/>
</dbReference>
<keyword evidence="2 5" id="KW-0547">Nucleotide-binding</keyword>
<dbReference type="SMART" id="SM00865">
    <property type="entry name" value="Tubulin_C"/>
    <property type="match status" value="1"/>
</dbReference>
<evidence type="ECO:0000256" key="7">
    <source>
        <dbReference type="SAM" id="MobiDB-lite"/>
    </source>
</evidence>
<dbReference type="AlphaFoldDB" id="J4W8V6"/>
<feature type="domain" description="Tubulin/FtsZ 2-layer sandwich" evidence="9">
    <location>
        <begin position="207"/>
        <end position="329"/>
    </location>
</feature>
<proteinExistence type="inferred from homology"/>
<dbReference type="CDD" id="cd02201">
    <property type="entry name" value="FtsZ_type1"/>
    <property type="match status" value="1"/>
</dbReference>
<dbReference type="HAMAP" id="MF_00909">
    <property type="entry name" value="FtsZ"/>
    <property type="match status" value="1"/>
</dbReference>
<dbReference type="PRINTS" id="PR00423">
    <property type="entry name" value="CELLDVISFTSZ"/>
</dbReference>
<dbReference type="PANTHER" id="PTHR30314:SF3">
    <property type="entry name" value="MITOCHONDRIAL DIVISION PROTEIN FSZA"/>
    <property type="match status" value="1"/>
</dbReference>
<keyword evidence="5 11" id="KW-0132">Cell division</keyword>
<dbReference type="Pfam" id="PF00091">
    <property type="entry name" value="Tubulin"/>
    <property type="match status" value="1"/>
</dbReference>
<keyword evidence="3 5" id="KW-0342">GTP-binding</keyword>
<dbReference type="PANTHER" id="PTHR30314">
    <property type="entry name" value="CELL DIVISION PROTEIN FTSZ-RELATED"/>
    <property type="match status" value="1"/>
</dbReference>
<dbReference type="EMBL" id="ALNK01000023">
    <property type="protein sequence ID" value="EJU22166.1"/>
    <property type="molecule type" value="Genomic_DNA"/>
</dbReference>
<dbReference type="InterPro" id="IPR018316">
    <property type="entry name" value="Tubulin/FtsZ_2-layer-sand-dom"/>
</dbReference>